<dbReference type="SUPFAM" id="SSF51182">
    <property type="entry name" value="RmlC-like cupins"/>
    <property type="match status" value="1"/>
</dbReference>
<protein>
    <submittedName>
        <fullName evidence="8">Predicted metal-dependent enzyme of the double-stranded beta helix superfamily</fullName>
    </submittedName>
</protein>
<feature type="binding site" evidence="7">
    <location>
        <position position="85"/>
    </location>
    <ligand>
        <name>Fe cation</name>
        <dbReference type="ChEBI" id="CHEBI:24875"/>
        <note>catalytic</note>
    </ligand>
</feature>
<comment type="similarity">
    <text evidence="1">Belongs to the cysteine dioxygenase family.</text>
</comment>
<dbReference type="InterPro" id="IPR010300">
    <property type="entry name" value="CDO_1"/>
</dbReference>
<dbReference type="CDD" id="cd10548">
    <property type="entry name" value="cupin_CDO"/>
    <property type="match status" value="1"/>
</dbReference>
<sequence>MLTERMREFVLDLELVVAAESRPGARAAEVAEALRGLLGSGDVLRPEHMEPAPDGYRQHVVHVDPLSRFSVVSLVWLPGQQTPVHDHVCWCVVGVLRGREEEICYELDEAGVPHQRSTSHNAPGEVCWLVPPKGDVHRVRNDGDSLAVSIHVYGADIGKLGTSINRVYPEPAGEHAHTGFPLAGD</sequence>
<evidence type="ECO:0000256" key="2">
    <source>
        <dbReference type="ARBA" id="ARBA00022723"/>
    </source>
</evidence>
<dbReference type="InterPro" id="IPR014710">
    <property type="entry name" value="RmlC-like_jellyroll"/>
</dbReference>
<dbReference type="PANTHER" id="PTHR12918:SF1">
    <property type="entry name" value="CYSTEINE DIOXYGENASE TYPE 1"/>
    <property type="match status" value="1"/>
</dbReference>
<dbReference type="STRING" id="211114.SAMN04489726_6851"/>
<dbReference type="eggNOG" id="COG5553">
    <property type="taxonomic scope" value="Bacteria"/>
</dbReference>
<evidence type="ECO:0000256" key="6">
    <source>
        <dbReference type="PIRSR" id="PIRSR610300-50"/>
    </source>
</evidence>
<dbReference type="GO" id="GO:0008198">
    <property type="term" value="F:ferrous iron binding"/>
    <property type="evidence" value="ECO:0007669"/>
    <property type="project" value="TreeGrafter"/>
</dbReference>
<evidence type="ECO:0000256" key="1">
    <source>
        <dbReference type="ARBA" id="ARBA00006622"/>
    </source>
</evidence>
<dbReference type="Proteomes" id="UP000183376">
    <property type="component" value="Chromosome I"/>
</dbReference>
<dbReference type="Gene3D" id="2.60.120.10">
    <property type="entry name" value="Jelly Rolls"/>
    <property type="match status" value="1"/>
</dbReference>
<dbReference type="PANTHER" id="PTHR12918">
    <property type="entry name" value="CYSTEINE DIOXYGENASE"/>
    <property type="match status" value="1"/>
</dbReference>
<keyword evidence="9" id="KW-1185">Reference proteome</keyword>
<feature type="cross-link" description="3'-(S-cysteinyl)-tyrosine (Cys-Tyr)" evidence="6">
    <location>
        <begin position="91"/>
        <end position="153"/>
    </location>
</feature>
<dbReference type="EMBL" id="LT629701">
    <property type="protein sequence ID" value="SDN49285.1"/>
    <property type="molecule type" value="Genomic_DNA"/>
</dbReference>
<feature type="binding site" evidence="7">
    <location>
        <position position="87"/>
    </location>
    <ligand>
        <name>Fe cation</name>
        <dbReference type="ChEBI" id="CHEBI:24875"/>
        <note>catalytic</note>
    </ligand>
</feature>
<feature type="binding site" evidence="7">
    <location>
        <position position="137"/>
    </location>
    <ligand>
        <name>Fe cation</name>
        <dbReference type="ChEBI" id="CHEBI:24875"/>
        <note>catalytic</note>
    </ligand>
</feature>
<evidence type="ECO:0000256" key="5">
    <source>
        <dbReference type="ARBA" id="ARBA00023004"/>
    </source>
</evidence>
<keyword evidence="3" id="KW-0223">Dioxygenase</keyword>
<keyword evidence="6" id="KW-0883">Thioether bond</keyword>
<dbReference type="GO" id="GO:0016702">
    <property type="term" value="F:oxidoreductase activity, acting on single donors with incorporation of molecular oxygen, incorporation of two atoms of oxygen"/>
    <property type="evidence" value="ECO:0007669"/>
    <property type="project" value="InterPro"/>
</dbReference>
<keyword evidence="5 7" id="KW-0408">Iron</keyword>
<accession>A0A1H0BUK4</accession>
<evidence type="ECO:0000313" key="9">
    <source>
        <dbReference type="Proteomes" id="UP000183376"/>
    </source>
</evidence>
<evidence type="ECO:0000256" key="4">
    <source>
        <dbReference type="ARBA" id="ARBA00023002"/>
    </source>
</evidence>
<gene>
    <name evidence="8" type="ORF">SAMN04489726_6851</name>
</gene>
<evidence type="ECO:0000256" key="7">
    <source>
        <dbReference type="PIRSR" id="PIRSR610300-51"/>
    </source>
</evidence>
<keyword evidence="2 7" id="KW-0479">Metal-binding</keyword>
<proteinExistence type="inferred from homology"/>
<evidence type="ECO:0000256" key="3">
    <source>
        <dbReference type="ARBA" id="ARBA00022964"/>
    </source>
</evidence>
<dbReference type="InterPro" id="IPR011051">
    <property type="entry name" value="RmlC_Cupin_sf"/>
</dbReference>
<dbReference type="RefSeq" id="WP_043810116.1">
    <property type="nucleotide sequence ID" value="NZ_JOEF01000001.1"/>
</dbReference>
<name>A0A1H0BUK4_ALLAB</name>
<evidence type="ECO:0000313" key="8">
    <source>
        <dbReference type="EMBL" id="SDN49285.1"/>
    </source>
</evidence>
<keyword evidence="4" id="KW-0560">Oxidoreductase</keyword>
<reference evidence="8 9" key="1">
    <citation type="submission" date="2016-10" db="EMBL/GenBank/DDBJ databases">
        <authorList>
            <person name="de Groot N.N."/>
        </authorList>
    </citation>
    <scope>NUCLEOTIDE SEQUENCE [LARGE SCALE GENOMIC DNA]</scope>
    <source>
        <strain evidence="8 9">DSM 44149</strain>
    </source>
</reference>
<dbReference type="AlphaFoldDB" id="A0A1H0BUK4"/>
<organism evidence="8 9">
    <name type="scientific">Allokutzneria albata</name>
    <name type="common">Kibdelosporangium albatum</name>
    <dbReference type="NCBI Taxonomy" id="211114"/>
    <lineage>
        <taxon>Bacteria</taxon>
        <taxon>Bacillati</taxon>
        <taxon>Actinomycetota</taxon>
        <taxon>Actinomycetes</taxon>
        <taxon>Pseudonocardiales</taxon>
        <taxon>Pseudonocardiaceae</taxon>
        <taxon>Allokutzneria</taxon>
    </lineage>
</organism>